<dbReference type="InterPro" id="IPR011010">
    <property type="entry name" value="DNA_brk_join_enz"/>
</dbReference>
<keyword evidence="2" id="KW-0233">DNA recombination</keyword>
<dbReference type="InterPro" id="IPR044068">
    <property type="entry name" value="CB"/>
</dbReference>
<dbReference type="InterPro" id="IPR013762">
    <property type="entry name" value="Integrase-like_cat_sf"/>
</dbReference>
<dbReference type="PROSITE" id="PS51900">
    <property type="entry name" value="CB"/>
    <property type="match status" value="1"/>
</dbReference>
<evidence type="ECO:0000313" key="6">
    <source>
        <dbReference type="Proteomes" id="UP000471648"/>
    </source>
</evidence>
<dbReference type="EMBL" id="JAAGME010001046">
    <property type="protein sequence ID" value="NEB70234.1"/>
    <property type="molecule type" value="Genomic_DNA"/>
</dbReference>
<dbReference type="AlphaFoldDB" id="A0A6N9VBI0"/>
<organism evidence="5 6">
    <name type="scientific">Streptomyces microflavus</name>
    <name type="common">Streptomyces lipmanii</name>
    <dbReference type="NCBI Taxonomy" id="1919"/>
    <lineage>
        <taxon>Bacteria</taxon>
        <taxon>Bacillati</taxon>
        <taxon>Actinomycetota</taxon>
        <taxon>Actinomycetes</taxon>
        <taxon>Kitasatosporales</taxon>
        <taxon>Streptomycetaceae</taxon>
        <taxon>Streptomyces</taxon>
    </lineage>
</organism>
<accession>A0A6N9VBI0</accession>
<name>A0A6N9VBI0_STRMI</name>
<keyword evidence="1 3" id="KW-0238">DNA-binding</keyword>
<gene>
    <name evidence="5" type="ORF">G3I39_24735</name>
</gene>
<dbReference type="GO" id="GO:0006310">
    <property type="term" value="P:DNA recombination"/>
    <property type="evidence" value="ECO:0007669"/>
    <property type="project" value="UniProtKB-KW"/>
</dbReference>
<dbReference type="SUPFAM" id="SSF56349">
    <property type="entry name" value="DNA breaking-rejoining enzymes"/>
    <property type="match status" value="1"/>
</dbReference>
<dbReference type="Gene3D" id="1.10.443.10">
    <property type="entry name" value="Intergrase catalytic core"/>
    <property type="match status" value="1"/>
</dbReference>
<dbReference type="Gene3D" id="1.10.150.130">
    <property type="match status" value="1"/>
</dbReference>
<sequence length="428" mass="49359">MGQIHQHVHVEWRGGTCRVKWWSGEYLDNGRKRYESKGGFTDETSAYEHGQNKLYEIRHGTNVKNRDGATLMTDWLDDWLAAMDHRPLTERQYRSAVEIHIRPFFSKRNASVADIDVLAYRAFRKHVNSKLKPTSAAKVMIVLGMVLDDAVPRLIKVSPVERKGHRGKFTKKPKERKRDMTAEAVEQLARNARAVFGDSGYAFIWTMAMTGMRPGELYGLTREYCYPNWPASDPRPDPDESERYEEDAVRYGKGEELMPAIRVERQLQYHEGRLQFFSPKYESQRTLVVPPFLADLLEALLASHDREWVFPAVRGGCLGAINFDHRYWRSIADGAEERRTPRCRTNRPALPAVPAFKGKRLYLVRHGAKAWLDEDGHSRFAVESRMGHEVPGVEGVYSSMTVPMERAIIKKSQERWEGLQERLPKKDS</sequence>
<feature type="domain" description="Core-binding (CB)" evidence="4">
    <location>
        <begin position="70"/>
        <end position="151"/>
    </location>
</feature>
<proteinExistence type="predicted"/>
<evidence type="ECO:0000313" key="5">
    <source>
        <dbReference type="EMBL" id="NEB70234.1"/>
    </source>
</evidence>
<evidence type="ECO:0000259" key="4">
    <source>
        <dbReference type="PROSITE" id="PS51900"/>
    </source>
</evidence>
<comment type="caution">
    <text evidence="5">The sequence shown here is derived from an EMBL/GenBank/DDBJ whole genome shotgun (WGS) entry which is preliminary data.</text>
</comment>
<protein>
    <submittedName>
        <fullName evidence="5">Integrase</fullName>
    </submittedName>
</protein>
<dbReference type="InterPro" id="IPR010998">
    <property type="entry name" value="Integrase_recombinase_N"/>
</dbReference>
<evidence type="ECO:0000256" key="2">
    <source>
        <dbReference type="ARBA" id="ARBA00023172"/>
    </source>
</evidence>
<dbReference type="RefSeq" id="WP_164358125.1">
    <property type="nucleotide sequence ID" value="NZ_JAAGME010001046.1"/>
</dbReference>
<dbReference type="Proteomes" id="UP000471648">
    <property type="component" value="Unassembled WGS sequence"/>
</dbReference>
<evidence type="ECO:0000256" key="3">
    <source>
        <dbReference type="PROSITE-ProRule" id="PRU01248"/>
    </source>
</evidence>
<dbReference type="GO" id="GO:0015074">
    <property type="term" value="P:DNA integration"/>
    <property type="evidence" value="ECO:0007669"/>
    <property type="project" value="InterPro"/>
</dbReference>
<evidence type="ECO:0000256" key="1">
    <source>
        <dbReference type="ARBA" id="ARBA00023125"/>
    </source>
</evidence>
<dbReference type="GO" id="GO:0003677">
    <property type="term" value="F:DNA binding"/>
    <property type="evidence" value="ECO:0007669"/>
    <property type="project" value="UniProtKB-UniRule"/>
</dbReference>
<reference evidence="5 6" key="1">
    <citation type="submission" date="2020-01" db="EMBL/GenBank/DDBJ databases">
        <title>Insect and environment-associated Actinomycetes.</title>
        <authorList>
            <person name="Currrie C."/>
            <person name="Chevrette M."/>
            <person name="Carlson C."/>
            <person name="Stubbendieck R."/>
            <person name="Wendt-Pienkowski E."/>
        </authorList>
    </citation>
    <scope>NUCLEOTIDE SEQUENCE [LARGE SCALE GENOMIC DNA]</scope>
    <source>
        <strain evidence="5 6">SID14438</strain>
    </source>
</reference>